<evidence type="ECO:0000259" key="4">
    <source>
        <dbReference type="PROSITE" id="PS51077"/>
    </source>
</evidence>
<protein>
    <submittedName>
        <fullName evidence="6">IclR family transcriptional regulator</fullName>
    </submittedName>
</protein>
<keyword evidence="1" id="KW-0805">Transcription regulation</keyword>
<dbReference type="PROSITE" id="PS51077">
    <property type="entry name" value="HTH_ICLR"/>
    <property type="match status" value="1"/>
</dbReference>
<evidence type="ECO:0000259" key="5">
    <source>
        <dbReference type="PROSITE" id="PS51078"/>
    </source>
</evidence>
<dbReference type="InterPro" id="IPR014757">
    <property type="entry name" value="Tscrpt_reg_IclR_C"/>
</dbReference>
<evidence type="ECO:0000313" key="6">
    <source>
        <dbReference type="EMBL" id="GAA3694387.1"/>
    </source>
</evidence>
<evidence type="ECO:0000256" key="2">
    <source>
        <dbReference type="ARBA" id="ARBA00023125"/>
    </source>
</evidence>
<dbReference type="Pfam" id="PF09339">
    <property type="entry name" value="HTH_IclR"/>
    <property type="match status" value="1"/>
</dbReference>
<accession>A0ABP7CUK5</accession>
<reference evidence="7" key="1">
    <citation type="journal article" date="2019" name="Int. J. Syst. Evol. Microbiol.">
        <title>The Global Catalogue of Microorganisms (GCM) 10K type strain sequencing project: providing services to taxonomists for standard genome sequencing and annotation.</title>
        <authorList>
            <consortium name="The Broad Institute Genomics Platform"/>
            <consortium name="The Broad Institute Genome Sequencing Center for Infectious Disease"/>
            <person name="Wu L."/>
            <person name="Ma J."/>
        </authorList>
    </citation>
    <scope>NUCLEOTIDE SEQUENCE [LARGE SCALE GENOMIC DNA]</scope>
    <source>
        <strain evidence="7">JCM 16904</strain>
    </source>
</reference>
<gene>
    <name evidence="6" type="ORF">GCM10022224_069940</name>
</gene>
<dbReference type="Pfam" id="PF01614">
    <property type="entry name" value="IclR_C"/>
    <property type="match status" value="1"/>
</dbReference>
<name>A0ABP7CUK5_9ACTN</name>
<dbReference type="RefSeq" id="WP_344887700.1">
    <property type="nucleotide sequence ID" value="NZ_BAAAZP010000141.1"/>
</dbReference>
<comment type="caution">
    <text evidence="6">The sequence shown here is derived from an EMBL/GenBank/DDBJ whole genome shotgun (WGS) entry which is preliminary data.</text>
</comment>
<dbReference type="InterPro" id="IPR050707">
    <property type="entry name" value="HTH_MetabolicPath_Reg"/>
</dbReference>
<sequence length="240" mass="25623">MQNVINALRVLEEVAARQPIGVGELARGLGLPKSTVQRSLMTLREAGWIRPAGGEVTRWQVTSKALQVARRTELGLRDAAIPVMEELRRSTGETIHLMVPEGDAVVLIERLETDKPLRIVLPLGIRLPLHASANGKAVLAHVLARTDRPLADLPGYTDTTITDPGALRAELAAVLARGYADNRGEWRSDIAAVASAVLGPDGPIATLSVSTPASRMPEDLRAEYGKLVTRAAGTLTDSLG</sequence>
<dbReference type="SUPFAM" id="SSF55781">
    <property type="entry name" value="GAF domain-like"/>
    <property type="match status" value="1"/>
</dbReference>
<dbReference type="SMART" id="SM00346">
    <property type="entry name" value="HTH_ICLR"/>
    <property type="match status" value="1"/>
</dbReference>
<feature type="domain" description="IclR-ED" evidence="5">
    <location>
        <begin position="64"/>
        <end position="240"/>
    </location>
</feature>
<dbReference type="InterPro" id="IPR029016">
    <property type="entry name" value="GAF-like_dom_sf"/>
</dbReference>
<dbReference type="SUPFAM" id="SSF46785">
    <property type="entry name" value="Winged helix' DNA-binding domain"/>
    <property type="match status" value="1"/>
</dbReference>
<dbReference type="InterPro" id="IPR036390">
    <property type="entry name" value="WH_DNA-bd_sf"/>
</dbReference>
<proteinExistence type="predicted"/>
<feature type="domain" description="HTH iclR-type" evidence="4">
    <location>
        <begin position="1"/>
        <end position="76"/>
    </location>
</feature>
<organism evidence="6 7">
    <name type="scientific">Nonomuraea antimicrobica</name>
    <dbReference type="NCBI Taxonomy" id="561173"/>
    <lineage>
        <taxon>Bacteria</taxon>
        <taxon>Bacillati</taxon>
        <taxon>Actinomycetota</taxon>
        <taxon>Actinomycetes</taxon>
        <taxon>Streptosporangiales</taxon>
        <taxon>Streptosporangiaceae</taxon>
        <taxon>Nonomuraea</taxon>
    </lineage>
</organism>
<keyword evidence="3" id="KW-0804">Transcription</keyword>
<evidence type="ECO:0000256" key="1">
    <source>
        <dbReference type="ARBA" id="ARBA00023015"/>
    </source>
</evidence>
<evidence type="ECO:0000313" key="7">
    <source>
        <dbReference type="Proteomes" id="UP001500902"/>
    </source>
</evidence>
<dbReference type="PANTHER" id="PTHR30136">
    <property type="entry name" value="HELIX-TURN-HELIX TRANSCRIPTIONAL REGULATOR, ICLR FAMILY"/>
    <property type="match status" value="1"/>
</dbReference>
<dbReference type="EMBL" id="BAAAZP010000141">
    <property type="protein sequence ID" value="GAA3694387.1"/>
    <property type="molecule type" value="Genomic_DNA"/>
</dbReference>
<dbReference type="Gene3D" id="3.30.450.40">
    <property type="match status" value="1"/>
</dbReference>
<dbReference type="Proteomes" id="UP001500902">
    <property type="component" value="Unassembled WGS sequence"/>
</dbReference>
<dbReference type="InterPro" id="IPR005471">
    <property type="entry name" value="Tscrpt_reg_IclR_N"/>
</dbReference>
<keyword evidence="7" id="KW-1185">Reference proteome</keyword>
<dbReference type="Gene3D" id="1.10.10.10">
    <property type="entry name" value="Winged helix-like DNA-binding domain superfamily/Winged helix DNA-binding domain"/>
    <property type="match status" value="1"/>
</dbReference>
<dbReference type="InterPro" id="IPR036388">
    <property type="entry name" value="WH-like_DNA-bd_sf"/>
</dbReference>
<keyword evidence="2" id="KW-0238">DNA-binding</keyword>
<dbReference type="PROSITE" id="PS51078">
    <property type="entry name" value="ICLR_ED"/>
    <property type="match status" value="1"/>
</dbReference>
<evidence type="ECO:0000256" key="3">
    <source>
        <dbReference type="ARBA" id="ARBA00023163"/>
    </source>
</evidence>
<dbReference type="PANTHER" id="PTHR30136:SF24">
    <property type="entry name" value="HTH-TYPE TRANSCRIPTIONAL REPRESSOR ALLR"/>
    <property type="match status" value="1"/>
</dbReference>